<dbReference type="SMART" id="SM00448">
    <property type="entry name" value="REC"/>
    <property type="match status" value="1"/>
</dbReference>
<keyword evidence="5" id="KW-1185">Reference proteome</keyword>
<evidence type="ECO:0000313" key="4">
    <source>
        <dbReference type="EMBL" id="MBD2501468.1"/>
    </source>
</evidence>
<dbReference type="InterPro" id="IPR001789">
    <property type="entry name" value="Sig_transdc_resp-reg_receiver"/>
</dbReference>
<sequence>MNYKNLKKLKALIADDEDSNQICLTVALEKEGWEVKQAKDGQEAIEKVLAWQPDLLILDNQMPKLTGAEVYQYLQLQKIKLAVVMISGDSKLEKIASDLGIAYYLQRPFDMAEFIQTINSAYENFLKK</sequence>
<dbReference type="InterPro" id="IPR050595">
    <property type="entry name" value="Bact_response_regulator"/>
</dbReference>
<evidence type="ECO:0000313" key="5">
    <source>
        <dbReference type="Proteomes" id="UP000661112"/>
    </source>
</evidence>
<protein>
    <submittedName>
        <fullName evidence="4">Response regulator</fullName>
    </submittedName>
</protein>
<dbReference type="Pfam" id="PF00072">
    <property type="entry name" value="Response_reg"/>
    <property type="match status" value="1"/>
</dbReference>
<keyword evidence="1 2" id="KW-0597">Phosphoprotein</keyword>
<name>A0ABR8D2W2_9NOST</name>
<dbReference type="RefSeq" id="WP_190472343.1">
    <property type="nucleotide sequence ID" value="NZ_JACJSG010000015.1"/>
</dbReference>
<organism evidence="4 5">
    <name type="scientific">Anabaena azotica FACHB-119</name>
    <dbReference type="NCBI Taxonomy" id="947527"/>
    <lineage>
        <taxon>Bacteria</taxon>
        <taxon>Bacillati</taxon>
        <taxon>Cyanobacteriota</taxon>
        <taxon>Cyanophyceae</taxon>
        <taxon>Nostocales</taxon>
        <taxon>Nostocaceae</taxon>
        <taxon>Anabaena</taxon>
        <taxon>Anabaena azotica</taxon>
    </lineage>
</organism>
<evidence type="ECO:0000259" key="3">
    <source>
        <dbReference type="PROSITE" id="PS50110"/>
    </source>
</evidence>
<proteinExistence type="predicted"/>
<dbReference type="Gene3D" id="3.40.50.2300">
    <property type="match status" value="1"/>
</dbReference>
<feature type="modified residue" description="4-aspartylphosphate" evidence="2">
    <location>
        <position position="59"/>
    </location>
</feature>
<evidence type="ECO:0000256" key="2">
    <source>
        <dbReference type="PROSITE-ProRule" id="PRU00169"/>
    </source>
</evidence>
<dbReference type="PROSITE" id="PS50110">
    <property type="entry name" value="RESPONSE_REGULATORY"/>
    <property type="match status" value="1"/>
</dbReference>
<evidence type="ECO:0000256" key="1">
    <source>
        <dbReference type="ARBA" id="ARBA00022553"/>
    </source>
</evidence>
<gene>
    <name evidence="4" type="ORF">H6G83_12800</name>
</gene>
<accession>A0ABR8D2W2</accession>
<dbReference type="SUPFAM" id="SSF52172">
    <property type="entry name" value="CheY-like"/>
    <property type="match status" value="1"/>
</dbReference>
<feature type="domain" description="Response regulatory" evidence="3">
    <location>
        <begin position="10"/>
        <end position="122"/>
    </location>
</feature>
<dbReference type="CDD" id="cd00156">
    <property type="entry name" value="REC"/>
    <property type="match status" value="1"/>
</dbReference>
<reference evidence="4 5" key="1">
    <citation type="journal article" date="2020" name="ISME J.">
        <title>Comparative genomics reveals insights into cyanobacterial evolution and habitat adaptation.</title>
        <authorList>
            <person name="Chen M.Y."/>
            <person name="Teng W.K."/>
            <person name="Zhao L."/>
            <person name="Hu C.X."/>
            <person name="Zhou Y.K."/>
            <person name="Han B.P."/>
            <person name="Song L.R."/>
            <person name="Shu W.S."/>
        </authorList>
    </citation>
    <scope>NUCLEOTIDE SEQUENCE [LARGE SCALE GENOMIC DNA]</scope>
    <source>
        <strain evidence="4 5">FACHB-119</strain>
    </source>
</reference>
<dbReference type="EMBL" id="JACJSG010000015">
    <property type="protein sequence ID" value="MBD2501468.1"/>
    <property type="molecule type" value="Genomic_DNA"/>
</dbReference>
<dbReference type="InterPro" id="IPR011006">
    <property type="entry name" value="CheY-like_superfamily"/>
</dbReference>
<dbReference type="PANTHER" id="PTHR44591:SF3">
    <property type="entry name" value="RESPONSE REGULATORY DOMAIN-CONTAINING PROTEIN"/>
    <property type="match status" value="1"/>
</dbReference>
<comment type="caution">
    <text evidence="4">The sequence shown here is derived from an EMBL/GenBank/DDBJ whole genome shotgun (WGS) entry which is preliminary data.</text>
</comment>
<dbReference type="PANTHER" id="PTHR44591">
    <property type="entry name" value="STRESS RESPONSE REGULATOR PROTEIN 1"/>
    <property type="match status" value="1"/>
</dbReference>
<dbReference type="Proteomes" id="UP000661112">
    <property type="component" value="Unassembled WGS sequence"/>
</dbReference>